<evidence type="ECO:0000313" key="2">
    <source>
        <dbReference type="Proteomes" id="UP001055811"/>
    </source>
</evidence>
<accession>A0ACB9E212</accession>
<reference evidence="1 2" key="2">
    <citation type="journal article" date="2022" name="Mol. Ecol. Resour.">
        <title>The genomes of chicory, endive, great burdock and yacon provide insights into Asteraceae paleo-polyploidization history and plant inulin production.</title>
        <authorList>
            <person name="Fan W."/>
            <person name="Wang S."/>
            <person name="Wang H."/>
            <person name="Wang A."/>
            <person name="Jiang F."/>
            <person name="Liu H."/>
            <person name="Zhao H."/>
            <person name="Xu D."/>
            <person name="Zhang Y."/>
        </authorList>
    </citation>
    <scope>NUCLEOTIDE SEQUENCE [LARGE SCALE GENOMIC DNA]</scope>
    <source>
        <strain evidence="2">cv. Punajuju</strain>
        <tissue evidence="1">Leaves</tissue>
    </source>
</reference>
<dbReference type="Proteomes" id="UP001055811">
    <property type="component" value="Linkage Group LG04"/>
</dbReference>
<dbReference type="EMBL" id="CM042012">
    <property type="protein sequence ID" value="KAI3752725.1"/>
    <property type="molecule type" value="Genomic_DNA"/>
</dbReference>
<protein>
    <submittedName>
        <fullName evidence="1">Uncharacterized protein</fullName>
    </submittedName>
</protein>
<reference evidence="2" key="1">
    <citation type="journal article" date="2022" name="Mol. Ecol. Resour.">
        <title>The genomes of chicory, endive, great burdock and yacon provide insights into Asteraceae palaeo-polyploidization history and plant inulin production.</title>
        <authorList>
            <person name="Fan W."/>
            <person name="Wang S."/>
            <person name="Wang H."/>
            <person name="Wang A."/>
            <person name="Jiang F."/>
            <person name="Liu H."/>
            <person name="Zhao H."/>
            <person name="Xu D."/>
            <person name="Zhang Y."/>
        </authorList>
    </citation>
    <scope>NUCLEOTIDE SEQUENCE [LARGE SCALE GENOMIC DNA]</scope>
    <source>
        <strain evidence="2">cv. Punajuju</strain>
    </source>
</reference>
<organism evidence="1 2">
    <name type="scientific">Cichorium intybus</name>
    <name type="common">Chicory</name>
    <dbReference type="NCBI Taxonomy" id="13427"/>
    <lineage>
        <taxon>Eukaryota</taxon>
        <taxon>Viridiplantae</taxon>
        <taxon>Streptophyta</taxon>
        <taxon>Embryophyta</taxon>
        <taxon>Tracheophyta</taxon>
        <taxon>Spermatophyta</taxon>
        <taxon>Magnoliopsida</taxon>
        <taxon>eudicotyledons</taxon>
        <taxon>Gunneridae</taxon>
        <taxon>Pentapetalae</taxon>
        <taxon>asterids</taxon>
        <taxon>campanulids</taxon>
        <taxon>Asterales</taxon>
        <taxon>Asteraceae</taxon>
        <taxon>Cichorioideae</taxon>
        <taxon>Cichorieae</taxon>
        <taxon>Cichoriinae</taxon>
        <taxon>Cichorium</taxon>
    </lineage>
</organism>
<gene>
    <name evidence="1" type="ORF">L2E82_24761</name>
</gene>
<sequence length="153" mass="17538">MNRLQWCHRRWTSRPISPPKWVSPAVDPLNNYWSGSGDASDPETERRERNGWKIKKGPWKAEEDEGDDQEGRSTARKGLNAILYHRHALPPDREKINQETELHLFRDGDEMVVVAMVLPVSKPATAESIVQVRICELGVLDAEEDGGRQRLWS</sequence>
<comment type="caution">
    <text evidence="1">The sequence shown here is derived from an EMBL/GenBank/DDBJ whole genome shotgun (WGS) entry which is preliminary data.</text>
</comment>
<evidence type="ECO:0000313" key="1">
    <source>
        <dbReference type="EMBL" id="KAI3752725.1"/>
    </source>
</evidence>
<name>A0ACB9E212_CICIN</name>
<proteinExistence type="predicted"/>
<keyword evidence="2" id="KW-1185">Reference proteome</keyword>